<keyword evidence="1" id="KW-1133">Transmembrane helix</keyword>
<keyword evidence="3" id="KW-1185">Reference proteome</keyword>
<evidence type="ECO:0000313" key="2">
    <source>
        <dbReference type="EMBL" id="GGL30917.1"/>
    </source>
</evidence>
<dbReference type="Pfam" id="PF20389">
    <property type="entry name" value="DUF6684"/>
    <property type="match status" value="1"/>
</dbReference>
<evidence type="ECO:0000313" key="3">
    <source>
        <dbReference type="Proteomes" id="UP000628840"/>
    </source>
</evidence>
<comment type="caution">
    <text evidence="2">The sequence shown here is derived from an EMBL/GenBank/DDBJ whole genome shotgun (WGS) entry which is preliminary data.</text>
</comment>
<dbReference type="RefSeq" id="WP_188881067.1">
    <property type="nucleotide sequence ID" value="NZ_BMPF01000002.1"/>
</dbReference>
<dbReference type="OrthoDB" id="306958at2157"/>
<proteinExistence type="predicted"/>
<gene>
    <name evidence="2" type="ORF">GCM10009037_13340</name>
</gene>
<sequence>MKSHSSVFEKDVLFDIAVNIIPLAIMVAFAAVFWVVDPWAGDTLFSRVLQYALIVVPFIGLAILTYVAANRIEVVEDVEVGP</sequence>
<reference evidence="2 3" key="1">
    <citation type="journal article" date="2019" name="Int. J. Syst. Evol. Microbiol.">
        <title>The Global Catalogue of Microorganisms (GCM) 10K type strain sequencing project: providing services to taxonomists for standard genome sequencing and annotation.</title>
        <authorList>
            <consortium name="The Broad Institute Genomics Platform"/>
            <consortium name="The Broad Institute Genome Sequencing Center for Infectious Disease"/>
            <person name="Wu L."/>
            <person name="Ma J."/>
        </authorList>
    </citation>
    <scope>NUCLEOTIDE SEQUENCE [LARGE SCALE GENOMIC DNA]</scope>
    <source>
        <strain evidence="2 3">JCM 19585</strain>
    </source>
</reference>
<feature type="transmembrane region" description="Helical" evidence="1">
    <location>
        <begin position="12"/>
        <end position="36"/>
    </location>
</feature>
<keyword evidence="1" id="KW-0472">Membrane</keyword>
<organism evidence="2 3">
    <name type="scientific">Halarchaeum grantii</name>
    <dbReference type="NCBI Taxonomy" id="1193105"/>
    <lineage>
        <taxon>Archaea</taxon>
        <taxon>Methanobacteriati</taxon>
        <taxon>Methanobacteriota</taxon>
        <taxon>Stenosarchaea group</taxon>
        <taxon>Halobacteria</taxon>
        <taxon>Halobacteriales</taxon>
        <taxon>Halobacteriaceae</taxon>
    </lineage>
</organism>
<evidence type="ECO:0000256" key="1">
    <source>
        <dbReference type="SAM" id="Phobius"/>
    </source>
</evidence>
<dbReference type="Proteomes" id="UP000628840">
    <property type="component" value="Unassembled WGS sequence"/>
</dbReference>
<dbReference type="InterPro" id="IPR046506">
    <property type="entry name" value="DUF6684"/>
</dbReference>
<dbReference type="EMBL" id="BMPF01000002">
    <property type="protein sequence ID" value="GGL30917.1"/>
    <property type="molecule type" value="Genomic_DNA"/>
</dbReference>
<protein>
    <recommendedName>
        <fullName evidence="4">Cox cluster protein</fullName>
    </recommendedName>
</protein>
<keyword evidence="1" id="KW-0812">Transmembrane</keyword>
<dbReference type="AlphaFoldDB" id="A0A830EUI8"/>
<accession>A0A830EUI8</accession>
<feature type="transmembrane region" description="Helical" evidence="1">
    <location>
        <begin position="48"/>
        <end position="69"/>
    </location>
</feature>
<name>A0A830EUI8_9EURY</name>
<evidence type="ECO:0008006" key="4">
    <source>
        <dbReference type="Google" id="ProtNLM"/>
    </source>
</evidence>